<comment type="caution">
    <text evidence="2">The sequence shown here is derived from an EMBL/GenBank/DDBJ whole genome shotgun (WGS) entry which is preliminary data.</text>
</comment>
<keyword evidence="3" id="KW-1185">Reference proteome</keyword>
<gene>
    <name evidence="2" type="ORF">J2S74_005406</name>
</gene>
<evidence type="ECO:0000259" key="1">
    <source>
        <dbReference type="PROSITE" id="PS50943"/>
    </source>
</evidence>
<dbReference type="CDD" id="cd00093">
    <property type="entry name" value="HTH_XRE"/>
    <property type="match status" value="1"/>
</dbReference>
<dbReference type="InterPro" id="IPR010982">
    <property type="entry name" value="Lambda_DNA-bd_dom_sf"/>
</dbReference>
<evidence type="ECO:0000313" key="2">
    <source>
        <dbReference type="EMBL" id="MDQ0257943.1"/>
    </source>
</evidence>
<reference evidence="2 3" key="1">
    <citation type="submission" date="2023-07" db="EMBL/GenBank/DDBJ databases">
        <title>Genomic Encyclopedia of Type Strains, Phase IV (KMG-IV): sequencing the most valuable type-strain genomes for metagenomic binning, comparative biology and taxonomic classification.</title>
        <authorList>
            <person name="Goeker M."/>
        </authorList>
    </citation>
    <scope>NUCLEOTIDE SEQUENCE [LARGE SCALE GENOMIC DNA]</scope>
    <source>
        <strain evidence="2 3">DSM 9768</strain>
    </source>
</reference>
<protein>
    <submittedName>
        <fullName evidence="2">Transcriptional regulator with XRE-family HTH domain</fullName>
    </submittedName>
</protein>
<dbReference type="SUPFAM" id="SSF47413">
    <property type="entry name" value="lambda repressor-like DNA-binding domains"/>
    <property type="match status" value="1"/>
</dbReference>
<evidence type="ECO:0000313" key="3">
    <source>
        <dbReference type="Proteomes" id="UP001230005"/>
    </source>
</evidence>
<dbReference type="Pfam" id="PF01381">
    <property type="entry name" value="HTH_3"/>
    <property type="match status" value="1"/>
</dbReference>
<dbReference type="PROSITE" id="PS50943">
    <property type="entry name" value="HTH_CROC1"/>
    <property type="match status" value="1"/>
</dbReference>
<sequence length="177" mass="21229">MTNRIRDIDFLKEELKSKGISQTKLAKEMNCSQPYVNQVLNGLKDPRNSFCIKICRLLDKDFDELFVEYDKYGYIAEIDPDFPFDFFPDVAKEIGLNESIIIQYLLGWEYNYKSVQQNFMDGYYWVIIKPGQWEEIFCFWDKLTVKKLVENLISRGLLVQKENWFRVHRDNYIKECS</sequence>
<organism evidence="2 3">
    <name type="scientific">Evansella vedderi</name>
    <dbReference type="NCBI Taxonomy" id="38282"/>
    <lineage>
        <taxon>Bacteria</taxon>
        <taxon>Bacillati</taxon>
        <taxon>Bacillota</taxon>
        <taxon>Bacilli</taxon>
        <taxon>Bacillales</taxon>
        <taxon>Bacillaceae</taxon>
        <taxon>Evansella</taxon>
    </lineage>
</organism>
<dbReference type="InterPro" id="IPR001387">
    <property type="entry name" value="Cro/C1-type_HTH"/>
</dbReference>
<dbReference type="EMBL" id="JAUSUG010000038">
    <property type="protein sequence ID" value="MDQ0257943.1"/>
    <property type="molecule type" value="Genomic_DNA"/>
</dbReference>
<dbReference type="SMART" id="SM00530">
    <property type="entry name" value="HTH_XRE"/>
    <property type="match status" value="1"/>
</dbReference>
<dbReference type="RefSeq" id="WP_307332462.1">
    <property type="nucleotide sequence ID" value="NZ_JAUSUG010000038.1"/>
</dbReference>
<accession>A0ABU0A370</accession>
<dbReference type="Proteomes" id="UP001230005">
    <property type="component" value="Unassembled WGS sequence"/>
</dbReference>
<proteinExistence type="predicted"/>
<feature type="domain" description="HTH cro/C1-type" evidence="1">
    <location>
        <begin position="11"/>
        <end position="65"/>
    </location>
</feature>
<name>A0ABU0A370_9BACI</name>
<dbReference type="Gene3D" id="1.10.260.40">
    <property type="entry name" value="lambda repressor-like DNA-binding domains"/>
    <property type="match status" value="1"/>
</dbReference>